<dbReference type="GO" id="GO:0004722">
    <property type="term" value="F:protein serine/threonine phosphatase activity"/>
    <property type="evidence" value="ECO:0007669"/>
    <property type="project" value="UniProtKB-EC"/>
</dbReference>
<evidence type="ECO:0000256" key="20">
    <source>
        <dbReference type="ARBA" id="ARBA00078933"/>
    </source>
</evidence>
<dbReference type="PROSITE" id="PS51746">
    <property type="entry name" value="PPM_2"/>
    <property type="match status" value="1"/>
</dbReference>
<evidence type="ECO:0000256" key="12">
    <source>
        <dbReference type="ARBA" id="ARBA00022912"/>
    </source>
</evidence>
<protein>
    <recommendedName>
        <fullName evidence="19">PH domain leucine-rich repeat-containing protein phosphatase 2</fullName>
        <ecNumber evidence="5">3.1.3.16</ecNumber>
    </recommendedName>
    <alternativeName>
        <fullName evidence="20">PH domain leucine-rich repeat-containing protein phosphatase-like</fullName>
    </alternativeName>
</protein>
<dbReference type="PANTHER" id="PTHR48051">
    <property type="match status" value="1"/>
</dbReference>
<dbReference type="GO" id="GO:0072686">
    <property type="term" value="C:mitotic spindle"/>
    <property type="evidence" value="ECO:0007669"/>
    <property type="project" value="Ensembl"/>
</dbReference>
<evidence type="ECO:0000256" key="18">
    <source>
        <dbReference type="ARBA" id="ARBA00058248"/>
    </source>
</evidence>
<dbReference type="SMART" id="SM00369">
    <property type="entry name" value="LRR_TYP"/>
    <property type="match status" value="13"/>
</dbReference>
<dbReference type="Proteomes" id="UP000028761">
    <property type="component" value="Chromosome 18"/>
</dbReference>
<evidence type="ECO:0000256" key="14">
    <source>
        <dbReference type="ARBA" id="ARBA00023211"/>
    </source>
</evidence>
<feature type="compositionally biased region" description="Basic and acidic residues" evidence="21">
    <location>
        <begin position="1411"/>
        <end position="1434"/>
    </location>
</feature>
<feature type="region of interest" description="Disordered" evidence="21">
    <location>
        <begin position="1404"/>
        <end position="1442"/>
    </location>
</feature>
<keyword evidence="10" id="KW-0677">Repeat</keyword>
<keyword evidence="13" id="KW-0472">Membrane</keyword>
<dbReference type="GO" id="GO:0005829">
    <property type="term" value="C:cytosol"/>
    <property type="evidence" value="ECO:0007669"/>
    <property type="project" value="Ensembl"/>
</dbReference>
<dbReference type="InterPro" id="IPR001611">
    <property type="entry name" value="Leu-rich_rpt"/>
</dbReference>
<dbReference type="FunFam" id="3.80.10.10:FF:000143">
    <property type="entry name" value="PH domain leucine-rich repeat-containing protein phosphatase 2 isoform X1"/>
    <property type="match status" value="1"/>
</dbReference>
<keyword evidence="6" id="KW-0963">Cytoplasm</keyword>
<reference evidence="23" key="3">
    <citation type="submission" date="2025-09" db="UniProtKB">
        <authorList>
            <consortium name="Ensembl"/>
        </authorList>
    </citation>
    <scope>IDENTIFICATION</scope>
</reference>
<evidence type="ECO:0000256" key="15">
    <source>
        <dbReference type="ARBA" id="ARBA00023242"/>
    </source>
</evidence>
<dbReference type="OMA" id="WERNMWF"/>
<dbReference type="ExpressionAtlas" id="A0A2I3LND0">
    <property type="expression patterns" value="baseline"/>
</dbReference>
<dbReference type="InterPro" id="IPR050216">
    <property type="entry name" value="LRR_domain-containing"/>
</dbReference>
<dbReference type="GO" id="GO:0046872">
    <property type="term" value="F:metal ion binding"/>
    <property type="evidence" value="ECO:0007669"/>
    <property type="project" value="UniProtKB-KW"/>
</dbReference>
<dbReference type="CDD" id="cd13322">
    <property type="entry name" value="PH_PHLPP-like"/>
    <property type="match status" value="1"/>
</dbReference>
<evidence type="ECO:0000256" key="13">
    <source>
        <dbReference type="ARBA" id="ARBA00023136"/>
    </source>
</evidence>
<evidence type="ECO:0000256" key="5">
    <source>
        <dbReference type="ARBA" id="ARBA00013081"/>
    </source>
</evidence>
<evidence type="ECO:0000256" key="8">
    <source>
        <dbReference type="ARBA" id="ARBA00022614"/>
    </source>
</evidence>
<evidence type="ECO:0000256" key="4">
    <source>
        <dbReference type="ARBA" id="ARBA00004496"/>
    </source>
</evidence>
<dbReference type="InterPro" id="IPR003591">
    <property type="entry name" value="Leu-rich_rpt_typical-subtyp"/>
</dbReference>
<evidence type="ECO:0000256" key="17">
    <source>
        <dbReference type="ARBA" id="ARBA00048336"/>
    </source>
</evidence>
<dbReference type="Pfam" id="PF13855">
    <property type="entry name" value="LRR_8"/>
    <property type="match status" value="2"/>
</dbReference>
<keyword evidence="9" id="KW-0479">Metal-binding</keyword>
<dbReference type="InterPro" id="IPR055071">
    <property type="entry name" value="RA_PHLPP-like"/>
</dbReference>
<dbReference type="SMART" id="SM00332">
    <property type="entry name" value="PP2Cc"/>
    <property type="match status" value="1"/>
</dbReference>
<dbReference type="Pfam" id="PF13516">
    <property type="entry name" value="LRR_6"/>
    <property type="match status" value="2"/>
</dbReference>
<evidence type="ECO:0000256" key="21">
    <source>
        <dbReference type="SAM" id="MobiDB-lite"/>
    </source>
</evidence>
<keyword evidence="14" id="KW-0464">Manganese</keyword>
<keyword evidence="11" id="KW-0378">Hydrolase</keyword>
<evidence type="ECO:0000256" key="1">
    <source>
        <dbReference type="ARBA" id="ARBA00001936"/>
    </source>
</evidence>
<evidence type="ECO:0000313" key="23">
    <source>
        <dbReference type="Ensembl" id="ENSPANP00000025011.2"/>
    </source>
</evidence>
<feature type="compositionally biased region" description="Low complexity" evidence="21">
    <location>
        <begin position="1"/>
        <end position="20"/>
    </location>
</feature>
<feature type="compositionally biased region" description="Low complexity" evidence="21">
    <location>
        <begin position="1190"/>
        <end position="1216"/>
    </location>
</feature>
<organism evidence="23 24">
    <name type="scientific">Papio anubis</name>
    <name type="common">Olive baboon</name>
    <dbReference type="NCBI Taxonomy" id="9555"/>
    <lineage>
        <taxon>Eukaryota</taxon>
        <taxon>Metazoa</taxon>
        <taxon>Chordata</taxon>
        <taxon>Craniata</taxon>
        <taxon>Vertebrata</taxon>
        <taxon>Euteleostomi</taxon>
        <taxon>Mammalia</taxon>
        <taxon>Eutheria</taxon>
        <taxon>Euarchontoglires</taxon>
        <taxon>Primates</taxon>
        <taxon>Haplorrhini</taxon>
        <taxon>Catarrhini</taxon>
        <taxon>Cercopithecidae</taxon>
        <taxon>Cercopithecinae</taxon>
        <taxon>Papio</taxon>
    </lineage>
</organism>
<gene>
    <name evidence="23" type="primary">PHLPP2</name>
</gene>
<feature type="region of interest" description="Disordered" evidence="21">
    <location>
        <begin position="1179"/>
        <end position="1272"/>
    </location>
</feature>
<dbReference type="CDD" id="cd00143">
    <property type="entry name" value="PP2Cc"/>
    <property type="match status" value="1"/>
</dbReference>
<dbReference type="SUPFAM" id="SSF50729">
    <property type="entry name" value="PH domain-like"/>
    <property type="match status" value="1"/>
</dbReference>
<comment type="function">
    <text evidence="18">Protein phosphatase involved in regulation of Akt and PKC signaling. Mediates dephosphorylation in the C-terminal domain hydrophobic motif of members of the AGC Ser/Thr protein kinase family; specifically acts on 'Ser-473' of AKT1, 'Ser-660' of PRKCB isoform beta-II and 'Ser-657' of PRKCA. Akt regulates the balance between cell survival and apoptosis through a cascade that primarily alters the function of transcription factors that regulate pro- and antiapoptotic genes. Dephosphorylation of 'Ser-473' of Akt triggers apoptosis and decreases cell proliferation. Also controls the phosphorylation of AKT3. Dephosphorylates STK4 on 'Thr-387' leading to STK4 activation and apoptosis. Dephosphorylates RPS6KB1 and is involved in regulation of cap-dependent translation. Inhibits cancer cell proliferation and may act as a tumor suppressor. Dephosphorylation of PRKCA and PRKCB leads to their destabilization and degradation. Dephosphorylates RAF1 inhibiting its kinase activity.</text>
</comment>
<evidence type="ECO:0000256" key="9">
    <source>
        <dbReference type="ARBA" id="ARBA00022723"/>
    </source>
</evidence>
<dbReference type="GO" id="GO:0016020">
    <property type="term" value="C:membrane"/>
    <property type="evidence" value="ECO:0007669"/>
    <property type="project" value="UniProtKB-SubCell"/>
</dbReference>
<dbReference type="InterPro" id="IPR001932">
    <property type="entry name" value="PPM-type_phosphatase-like_dom"/>
</dbReference>
<feature type="domain" description="PPM-type phosphatase" evidence="22">
    <location>
        <begin position="904"/>
        <end position="1152"/>
    </location>
</feature>
<evidence type="ECO:0000256" key="6">
    <source>
        <dbReference type="ARBA" id="ARBA00022490"/>
    </source>
</evidence>
<evidence type="ECO:0000256" key="2">
    <source>
        <dbReference type="ARBA" id="ARBA00004123"/>
    </source>
</evidence>
<feature type="compositionally biased region" description="Pro residues" evidence="21">
    <location>
        <begin position="92"/>
        <end position="104"/>
    </location>
</feature>
<dbReference type="Pfam" id="PF00560">
    <property type="entry name" value="LRR_1"/>
    <property type="match status" value="1"/>
</dbReference>
<evidence type="ECO:0000256" key="16">
    <source>
        <dbReference type="ARBA" id="ARBA00047761"/>
    </source>
</evidence>
<feature type="compositionally biased region" description="Basic residues" evidence="21">
    <location>
        <begin position="115"/>
        <end position="131"/>
    </location>
</feature>
<dbReference type="EC" id="3.1.3.16" evidence="5"/>
<dbReference type="FunFam" id="3.80.10.10:FF:000027">
    <property type="entry name" value="PH domain and leucine rich repeat protein phosphatase 2"/>
    <property type="match status" value="1"/>
</dbReference>
<evidence type="ECO:0000259" key="22">
    <source>
        <dbReference type="PROSITE" id="PS51746"/>
    </source>
</evidence>
<dbReference type="Gene3D" id="3.80.10.10">
    <property type="entry name" value="Ribonuclease Inhibitor"/>
    <property type="match status" value="3"/>
</dbReference>
<dbReference type="GO" id="GO:0045171">
    <property type="term" value="C:intercellular bridge"/>
    <property type="evidence" value="ECO:0007669"/>
    <property type="project" value="Ensembl"/>
</dbReference>
<keyword evidence="24" id="KW-1185">Reference proteome</keyword>
<dbReference type="SUPFAM" id="SSF81606">
    <property type="entry name" value="PP2C-like"/>
    <property type="match status" value="1"/>
</dbReference>
<evidence type="ECO:0000256" key="19">
    <source>
        <dbReference type="ARBA" id="ARBA00072392"/>
    </source>
</evidence>
<dbReference type="GO" id="GO:0005634">
    <property type="term" value="C:nucleus"/>
    <property type="evidence" value="ECO:0007669"/>
    <property type="project" value="UniProtKB-SubCell"/>
</dbReference>
<dbReference type="Gene3D" id="3.60.40.10">
    <property type="entry name" value="PPM-type phosphatase domain"/>
    <property type="match status" value="1"/>
</dbReference>
<keyword evidence="8" id="KW-0433">Leucine-rich repeat</keyword>
<comment type="catalytic activity">
    <reaction evidence="16">
        <text>O-phospho-L-seryl-[protein] + H2O = L-seryl-[protein] + phosphate</text>
        <dbReference type="Rhea" id="RHEA:20629"/>
        <dbReference type="Rhea" id="RHEA-COMP:9863"/>
        <dbReference type="Rhea" id="RHEA-COMP:11604"/>
        <dbReference type="ChEBI" id="CHEBI:15377"/>
        <dbReference type="ChEBI" id="CHEBI:29999"/>
        <dbReference type="ChEBI" id="CHEBI:43474"/>
        <dbReference type="ChEBI" id="CHEBI:83421"/>
        <dbReference type="EC" id="3.1.3.16"/>
    </reaction>
</comment>
<sequence length="1442" mass="158693">MPRGPRLGCGLAAPGPLGARSYASPAGLRKGRVRHGCGRGGAGEPLEGRSRRAAGGGAAGCSRAPPRFRTPSRGPGVPVQPGPPMGEVEPGPAGPLEPPEPPEAPASRRPGGIRVLKRNMKRNGSRNCLNRRSRFGSRERDWLREDVKRGCVYLYGADSTTATTTTTTSSSSSSSSSSSDLHLVLCTVETPASEICAGEGRESLYLQLHGDLVRRLEPTERPLQIVYDYLSRLGFDDLVRIQEEATNPDLGCMIRFYGEKPCHMDHLDRILLSGIYNVRKGKTQLHKWAERLVVLCGTCLIVSSVKDCQTGKMHILPLVGGKIEEVKRRQYSLAFSSAGAQAQTYHVSFETLAEYQRWQRQASKVVSQRISTVDLSCYSLEEVPEHLFYSQDITYLNLRHNFMQLERPGGLDTLYKFSQLKGLNLSHNKLGLFPILLCDISTLTELNLSCNGFRDLPSQIGNLLNLQTLCLDGNFLTTLPEELGNLQQLSSLGISFNNFSQIPEVYEKLTMLDKVVMAGNCLEVLNLGVLNRMNHIKHVDLRMNHLKTMVIENLEGNKHITHVDLRDNRLTDLDLSSLCSLEQLHCERNQLRELTLSGFSLRTLYASSNRLTAVNVYPVPSLLTSLDLSRNLLECVPDWACEAKKIEVLDVSYNLLTEVPIRILSSLSLRKLMLGHNHVQNLPTLVEHIPLEVLDLQHNALTRLPDTLFSKALNLRYLNASANSLESLPSACTGEESLSMLQLLYLTNNLLTDQCIPVLVGHAHLRILHLANNQLQTFPASKLNKLEQLEELNLSGNKLKTIPTTIANCKRLHTLVAHSNNISIFPEILQLPQIQFVDLSCNDLTEILIPEALPATLQDLDLTGNTNLVLEHKTLDIFSHITTLKIDQKPLPTTDSTVTSTFWSHGLAEMAGQRNKLCVSALAMDNFAEGVGAVYGMFDGDRNEELPRLLQCTMADVLLEEVQQSTNDTVFMANTFLVSHRKLGMAGQKLGSSALLCYIRPDTADPASSFSLTVANVGTCRAVLCRGGKPVPLSKVFSLEQDPEEAQRVKDQKAIITEDNKVNGVTCCTRMLGCTYLYPWILPKPHISSTPLTIQDELLILGNKALWEHLSYTEAVNAVRHVQDPLAAAKKLCTLAQSYGCQDNVGAMVVYLNIGEEGCTCEMNGLTLPGPVGFASTTTIKDAPKPATPSSSSGIASEFSSEMSTSEVSSEVGSTASDEHNAGGLDTALLPRPERRCSLHPTPTSGLFQRQPSCATFSSNQSDNGLDSDDDQPVEGVITNGSKVEVEVDIHCCRGRDLENSPPLRESSPTPCSEEHARGSCFGIRRQNSVNSGIVLPMSKDRMELQKSPSTSCLYGKKLSNGSIVPLEDSLNLIEVATEVPKRKTGYFAAPTQMEPEDQFVVPRDLEEEVKEQMKQHQDSRLEPEPHEEDRTEPPEEFDTAL</sequence>
<dbReference type="FunFam" id="3.60.40.10:FF:000003">
    <property type="entry name" value="PH domain and leucine-rich repeat protein phosphatase 1"/>
    <property type="match status" value="1"/>
</dbReference>
<accession>A0A2I3LND0</accession>
<feature type="region of interest" description="Disordered" evidence="21">
    <location>
        <begin position="1"/>
        <end position="131"/>
    </location>
</feature>
<name>A0A2I3LND0_PAPAN</name>
<evidence type="ECO:0000256" key="10">
    <source>
        <dbReference type="ARBA" id="ARBA00022737"/>
    </source>
</evidence>
<dbReference type="Pfam" id="PF23010">
    <property type="entry name" value="RA_3"/>
    <property type="match status" value="1"/>
</dbReference>
<dbReference type="PROSITE" id="PS51450">
    <property type="entry name" value="LRR"/>
    <property type="match status" value="4"/>
</dbReference>
<dbReference type="Bgee" id="ENSPANG00000016383">
    <property type="expression patterns" value="Expressed in postnatal subventricular zone and 61 other cell types or tissues"/>
</dbReference>
<reference evidence="23" key="2">
    <citation type="submission" date="2025-08" db="UniProtKB">
        <authorList>
            <consortium name="Ensembl"/>
        </authorList>
    </citation>
    <scope>IDENTIFICATION</scope>
</reference>
<dbReference type="PANTHER" id="PTHR48051:SF43">
    <property type="entry name" value="PH DOMAIN AND LEUCINE RICH REPEAT PROTEIN PHOSPHATASE 1"/>
    <property type="match status" value="1"/>
</dbReference>
<evidence type="ECO:0000256" key="11">
    <source>
        <dbReference type="ARBA" id="ARBA00022801"/>
    </source>
</evidence>
<dbReference type="Pfam" id="PF00481">
    <property type="entry name" value="PP2C"/>
    <property type="match status" value="1"/>
</dbReference>
<dbReference type="Ensembl" id="ENSPANT00000041424.2">
    <property type="protein sequence ID" value="ENSPANP00000025011.2"/>
    <property type="gene ID" value="ENSPANG00000016383.3"/>
</dbReference>
<evidence type="ECO:0000256" key="3">
    <source>
        <dbReference type="ARBA" id="ARBA00004170"/>
    </source>
</evidence>
<comment type="cofactor">
    <cofactor evidence="1">
        <name>Mn(2+)</name>
        <dbReference type="ChEBI" id="CHEBI:29035"/>
    </cofactor>
</comment>
<feature type="compositionally biased region" description="Polar residues" evidence="21">
    <location>
        <begin position="1241"/>
        <end position="1265"/>
    </location>
</feature>
<dbReference type="GeneTree" id="ENSGT00940000159841"/>
<dbReference type="SUPFAM" id="SSF52058">
    <property type="entry name" value="L domain-like"/>
    <property type="match status" value="2"/>
</dbReference>
<keyword evidence="12" id="KW-0904">Protein phosphatase</keyword>
<dbReference type="InterPro" id="IPR036457">
    <property type="entry name" value="PPM-type-like_dom_sf"/>
</dbReference>
<keyword evidence="15" id="KW-0539">Nucleus</keyword>
<dbReference type="FunFam" id="3.80.10.10:FF:000120">
    <property type="entry name" value="PH domain and leucine rich repeat protein phosphatase 2"/>
    <property type="match status" value="1"/>
</dbReference>
<dbReference type="SMART" id="SM00364">
    <property type="entry name" value="LRR_BAC"/>
    <property type="match status" value="12"/>
</dbReference>
<comment type="subcellular location">
    <subcellularLocation>
        <location evidence="4">Cytoplasm</location>
    </subcellularLocation>
    <subcellularLocation>
        <location evidence="3">Membrane</location>
        <topology evidence="3">Peripheral membrane protein</topology>
    </subcellularLocation>
    <subcellularLocation>
        <location evidence="2">Nucleus</location>
    </subcellularLocation>
</comment>
<dbReference type="InterPro" id="IPR032675">
    <property type="entry name" value="LRR_dom_sf"/>
</dbReference>
<proteinExistence type="predicted"/>
<dbReference type="CDD" id="cd17241">
    <property type="entry name" value="RA_PHLPP2"/>
    <property type="match status" value="1"/>
</dbReference>
<keyword evidence="7" id="KW-0597">Phosphoprotein</keyword>
<comment type="catalytic activity">
    <reaction evidence="17">
        <text>O-phospho-L-threonyl-[protein] + H2O = L-threonyl-[protein] + phosphate</text>
        <dbReference type="Rhea" id="RHEA:47004"/>
        <dbReference type="Rhea" id="RHEA-COMP:11060"/>
        <dbReference type="Rhea" id="RHEA-COMP:11605"/>
        <dbReference type="ChEBI" id="CHEBI:15377"/>
        <dbReference type="ChEBI" id="CHEBI:30013"/>
        <dbReference type="ChEBI" id="CHEBI:43474"/>
        <dbReference type="ChEBI" id="CHEBI:61977"/>
        <dbReference type="EC" id="3.1.3.16"/>
    </reaction>
</comment>
<reference evidence="23 24" key="1">
    <citation type="submission" date="2012-03" db="EMBL/GenBank/DDBJ databases">
        <title>Whole Genome Assembly of Papio anubis.</title>
        <authorList>
            <person name="Liu Y.L."/>
            <person name="Abraham K.A."/>
            <person name="Akbar H.A."/>
            <person name="Ali S.A."/>
            <person name="Anosike U.A."/>
            <person name="Aqrawi P.A."/>
            <person name="Arias F.A."/>
            <person name="Attaway T.A."/>
            <person name="Awwad R.A."/>
            <person name="Babu C.B."/>
            <person name="Bandaranaike D.B."/>
            <person name="Battles P.B."/>
            <person name="Bell A.B."/>
            <person name="Beltran B.B."/>
            <person name="Berhane-Mersha D.B."/>
            <person name="Bess C.B."/>
            <person name="Bickham C.B."/>
            <person name="Bolden T.B."/>
            <person name="Carter K.C."/>
            <person name="Chau D.C."/>
            <person name="Chavez A.C."/>
            <person name="Clerc-Blankenburg K.C."/>
            <person name="Coyle M.C."/>
            <person name="Dao M.D."/>
            <person name="Davila M.L.D."/>
            <person name="Davy-Carroll L.D."/>
            <person name="Denson S.D."/>
            <person name="Dinh H.D."/>
            <person name="Fernandez S.F."/>
            <person name="Fernando P.F."/>
            <person name="Forbes L.F."/>
            <person name="Francis C.F."/>
            <person name="Francisco L.F."/>
            <person name="Fu Q.F."/>
            <person name="Garcia-Iii R.G."/>
            <person name="Garrett T.G."/>
            <person name="Gross S.G."/>
            <person name="Gubbala S.G."/>
            <person name="Hirani K.H."/>
            <person name="Hogues M.H."/>
            <person name="Hollins B.H."/>
            <person name="Jackson L.J."/>
            <person name="Javaid M.J."/>
            <person name="Jhangiani S.J."/>
            <person name="Johnson A.J."/>
            <person name="Johnson B.J."/>
            <person name="Jones J.J."/>
            <person name="Joshi V.J."/>
            <person name="Kalu J.K."/>
            <person name="Khan N.K."/>
            <person name="Korchina V.K."/>
            <person name="Kovar C.K."/>
            <person name="Lago L.L."/>
            <person name="Lara F.L."/>
            <person name="Le T.-K.L."/>
            <person name="Lee S.L."/>
            <person name="Legall-Iii F.L."/>
            <person name="Lemon S.L."/>
            <person name="Liu J.L."/>
            <person name="Liu Y.-S.L."/>
            <person name="Liyanage D.L."/>
            <person name="Lopez J.L."/>
            <person name="Lorensuhewa L.L."/>
            <person name="Mata R.M."/>
            <person name="Mathew T.M."/>
            <person name="Mercado C.M."/>
            <person name="Mercado I.M."/>
            <person name="Morales K.M."/>
            <person name="Morgan M.M."/>
            <person name="Munidasa M.M."/>
            <person name="Ngo D.N."/>
            <person name="Nguyen L.N."/>
            <person name="Nguyen T.N."/>
            <person name="Nguyen N.N."/>
            <person name="Obregon M.O."/>
            <person name="Okwuonu G.O."/>
            <person name="Ongeri F.O."/>
            <person name="Onwere C.O."/>
            <person name="Osifeso I.O."/>
            <person name="Parra A.P."/>
            <person name="Patil S.P."/>
            <person name="Perez A.P."/>
            <person name="Perez Y.P."/>
            <person name="Pham C.P."/>
            <person name="Pu L.-L.P."/>
            <person name="Puazo M.P."/>
            <person name="Quiroz J.Q."/>
            <person name="Rouhana J.R."/>
            <person name="Ruiz M.R."/>
            <person name="Ruiz S.-J.R."/>
            <person name="Saada N.S."/>
            <person name="Santibanez J.S."/>
            <person name="Scheel M.S."/>
            <person name="Schneider B.S."/>
            <person name="Simmons D.S."/>
            <person name="Sisson I.S."/>
            <person name="Tang L.-Y.T."/>
            <person name="Thornton R.T."/>
            <person name="Tisius J.T."/>
            <person name="Toledanes G.T."/>
            <person name="Trejos Z.T."/>
            <person name="Usmani K.U."/>
            <person name="Varghese R.V."/>
            <person name="Vattathil S.V."/>
            <person name="Vee V.V."/>
            <person name="Walker D.W."/>
            <person name="Weissenberger G.W."/>
            <person name="White C.W."/>
            <person name="Williams A.W."/>
            <person name="Woodworth J.W."/>
            <person name="Wright R.W."/>
            <person name="Zhu Y.Z."/>
            <person name="Han Y.H."/>
            <person name="Newsham I.N."/>
            <person name="Nazareth L.N."/>
            <person name="Worley K.W."/>
            <person name="Muzny D.M."/>
            <person name="Rogers J.R."/>
            <person name="Gibbs R.G."/>
        </authorList>
    </citation>
    <scope>NUCLEOTIDE SEQUENCE [LARGE SCALE GENOMIC DNA]</scope>
</reference>
<evidence type="ECO:0000256" key="7">
    <source>
        <dbReference type="ARBA" id="ARBA00022553"/>
    </source>
</evidence>
<dbReference type="GO" id="GO:0005929">
    <property type="term" value="C:cilium"/>
    <property type="evidence" value="ECO:0007669"/>
    <property type="project" value="Ensembl"/>
</dbReference>
<evidence type="ECO:0000313" key="24">
    <source>
        <dbReference type="Proteomes" id="UP000028761"/>
    </source>
</evidence>